<keyword evidence="2" id="KW-1185">Reference proteome</keyword>
<evidence type="ECO:0000313" key="1">
    <source>
        <dbReference type="EMBL" id="GAA0140092.1"/>
    </source>
</evidence>
<evidence type="ECO:0000313" key="2">
    <source>
        <dbReference type="Proteomes" id="UP001454036"/>
    </source>
</evidence>
<accession>A0AAV3NL63</accession>
<protein>
    <submittedName>
        <fullName evidence="1">Uncharacterized protein</fullName>
    </submittedName>
</protein>
<sequence length="127" mass="14798">MTNFNDCVRDVCLVGHSHVGSLYTWSKNWKENGMCLINVPIPSDSDYCPLNVTLEEELIREPKPFKYQAFWANHEEYGSILEDVWNQKHDGNGMDVLYCKLKSMRSALRKLNAESFSHISSRVERRK</sequence>
<dbReference type="EMBL" id="BAABME010000147">
    <property type="protein sequence ID" value="GAA0140092.1"/>
    <property type="molecule type" value="Genomic_DNA"/>
</dbReference>
<comment type="caution">
    <text evidence="1">The sequence shown here is derived from an EMBL/GenBank/DDBJ whole genome shotgun (WGS) entry which is preliminary data.</text>
</comment>
<reference evidence="1 2" key="1">
    <citation type="submission" date="2024-01" db="EMBL/GenBank/DDBJ databases">
        <title>The complete chloroplast genome sequence of Lithospermum erythrorhizon: insights into the phylogenetic relationship among Boraginaceae species and the maternal lineages of purple gromwells.</title>
        <authorList>
            <person name="Okada T."/>
            <person name="Watanabe K."/>
        </authorList>
    </citation>
    <scope>NUCLEOTIDE SEQUENCE [LARGE SCALE GENOMIC DNA]</scope>
</reference>
<organism evidence="1 2">
    <name type="scientific">Lithospermum erythrorhizon</name>
    <name type="common">Purple gromwell</name>
    <name type="synonym">Lithospermum officinale var. erythrorhizon</name>
    <dbReference type="NCBI Taxonomy" id="34254"/>
    <lineage>
        <taxon>Eukaryota</taxon>
        <taxon>Viridiplantae</taxon>
        <taxon>Streptophyta</taxon>
        <taxon>Embryophyta</taxon>
        <taxon>Tracheophyta</taxon>
        <taxon>Spermatophyta</taxon>
        <taxon>Magnoliopsida</taxon>
        <taxon>eudicotyledons</taxon>
        <taxon>Gunneridae</taxon>
        <taxon>Pentapetalae</taxon>
        <taxon>asterids</taxon>
        <taxon>lamiids</taxon>
        <taxon>Boraginales</taxon>
        <taxon>Boraginaceae</taxon>
        <taxon>Boraginoideae</taxon>
        <taxon>Lithospermeae</taxon>
        <taxon>Lithospermum</taxon>
    </lineage>
</organism>
<gene>
    <name evidence="1" type="ORF">LIER_01512</name>
</gene>
<proteinExistence type="predicted"/>
<name>A0AAV3NL63_LITER</name>
<dbReference type="AlphaFoldDB" id="A0AAV3NL63"/>
<dbReference type="Proteomes" id="UP001454036">
    <property type="component" value="Unassembled WGS sequence"/>
</dbReference>